<evidence type="ECO:0000256" key="8">
    <source>
        <dbReference type="ARBA" id="ARBA00022461"/>
    </source>
</evidence>
<reference evidence="29" key="1">
    <citation type="submission" date="2022-08" db="UniProtKB">
        <authorList>
            <consortium name="EnsemblMetazoa"/>
        </authorList>
    </citation>
    <scope>IDENTIFICATION</scope>
</reference>
<dbReference type="Pfam" id="PF00652">
    <property type="entry name" value="Ricin_B_lectin"/>
    <property type="match status" value="1"/>
</dbReference>
<evidence type="ECO:0000256" key="16">
    <source>
        <dbReference type="ARBA" id="ARBA00023034"/>
    </source>
</evidence>
<evidence type="ECO:0000256" key="25">
    <source>
        <dbReference type="ARBA" id="ARBA00044259"/>
    </source>
</evidence>
<keyword evidence="11 26" id="KW-0812">Transmembrane</keyword>
<name>A0A8W7PQG1_ANOCL</name>
<keyword evidence="10" id="KW-0808">Transferase</keyword>
<evidence type="ECO:0000256" key="6">
    <source>
        <dbReference type="ARBA" id="ARBA00007193"/>
    </source>
</evidence>
<evidence type="ECO:0000256" key="10">
    <source>
        <dbReference type="ARBA" id="ARBA00022679"/>
    </source>
</evidence>
<dbReference type="InterPro" id="IPR000772">
    <property type="entry name" value="Ricin_B_lectin"/>
</dbReference>
<organism evidence="29">
    <name type="scientific">Anopheles coluzzii</name>
    <name type="common">African malaria mosquito</name>
    <dbReference type="NCBI Taxonomy" id="1518534"/>
    <lineage>
        <taxon>Eukaryota</taxon>
        <taxon>Metazoa</taxon>
        <taxon>Ecdysozoa</taxon>
        <taxon>Arthropoda</taxon>
        <taxon>Hexapoda</taxon>
        <taxon>Insecta</taxon>
        <taxon>Pterygota</taxon>
        <taxon>Neoptera</taxon>
        <taxon>Endopterygota</taxon>
        <taxon>Diptera</taxon>
        <taxon>Nematocera</taxon>
        <taxon>Culicoidea</taxon>
        <taxon>Culicidae</taxon>
        <taxon>Anophelinae</taxon>
        <taxon>Anopheles</taxon>
    </lineage>
</organism>
<dbReference type="PANTHER" id="PTHR11675:SF68">
    <property type="entry name" value="N-ACETYLGALACTOSAMINYLTRANSFERASE 7"/>
    <property type="match status" value="1"/>
</dbReference>
<evidence type="ECO:0000256" key="1">
    <source>
        <dbReference type="ARBA" id="ARBA00001936"/>
    </source>
</evidence>
<dbReference type="FunFam" id="2.80.10.50:FF:000019">
    <property type="entry name" value="Polypeptide N-acetylgalactosaminyltransferase"/>
    <property type="match status" value="1"/>
</dbReference>
<keyword evidence="18 26" id="KW-0406">Ion transport</keyword>
<keyword evidence="23 26" id="KW-0407">Ion channel</keyword>
<evidence type="ECO:0000256" key="20">
    <source>
        <dbReference type="ARBA" id="ARBA00023157"/>
    </source>
</evidence>
<keyword evidence="15 27" id="KW-1133">Transmembrane helix</keyword>
<comment type="similarity">
    <text evidence="6 26">Belongs to the amiloride-sensitive sodium channel (TC 1.A.6) family.</text>
</comment>
<comment type="subcellular location">
    <subcellularLocation>
        <location evidence="3">Golgi apparatus membrane</location>
        <topology evidence="3">Single-pass type II membrane protein</topology>
    </subcellularLocation>
    <subcellularLocation>
        <location evidence="2">Membrane</location>
        <topology evidence="2">Multi-pass membrane protein</topology>
    </subcellularLocation>
</comment>
<dbReference type="Gene3D" id="2.80.10.50">
    <property type="match status" value="1"/>
</dbReference>
<evidence type="ECO:0000256" key="24">
    <source>
        <dbReference type="ARBA" id="ARBA00044237"/>
    </source>
</evidence>
<evidence type="ECO:0000313" key="29">
    <source>
        <dbReference type="EnsemblMetazoa" id="ACOM035967-PA.1"/>
    </source>
</evidence>
<evidence type="ECO:0000256" key="13">
    <source>
        <dbReference type="ARBA" id="ARBA00022734"/>
    </source>
</evidence>
<evidence type="ECO:0000256" key="22">
    <source>
        <dbReference type="ARBA" id="ARBA00023211"/>
    </source>
</evidence>
<keyword evidence="13" id="KW-0430">Lectin</keyword>
<keyword evidence="7 26" id="KW-0813">Transport</keyword>
<dbReference type="Gene3D" id="3.90.550.10">
    <property type="entry name" value="Spore Coat Polysaccharide Biosynthesis Protein SpsA, Chain A"/>
    <property type="match status" value="1"/>
</dbReference>
<comment type="cofactor">
    <cofactor evidence="1">
        <name>Mn(2+)</name>
        <dbReference type="ChEBI" id="CHEBI:29035"/>
    </cofactor>
</comment>
<evidence type="ECO:0000256" key="4">
    <source>
        <dbReference type="ARBA" id="ARBA00004922"/>
    </source>
</evidence>
<evidence type="ECO:0000256" key="5">
    <source>
        <dbReference type="ARBA" id="ARBA00005680"/>
    </source>
</evidence>
<evidence type="ECO:0000256" key="15">
    <source>
        <dbReference type="ARBA" id="ARBA00022989"/>
    </source>
</evidence>
<evidence type="ECO:0000256" key="19">
    <source>
        <dbReference type="ARBA" id="ARBA00023136"/>
    </source>
</evidence>
<dbReference type="PANTHER" id="PTHR11675">
    <property type="entry name" value="N-ACETYLGALACTOSAMINYLTRANSFERASE"/>
    <property type="match status" value="1"/>
</dbReference>
<keyword evidence="16" id="KW-0333">Golgi apparatus</keyword>
<evidence type="ECO:0000256" key="18">
    <source>
        <dbReference type="ARBA" id="ARBA00023065"/>
    </source>
</evidence>
<keyword evidence="19 27" id="KW-0472">Membrane</keyword>
<evidence type="ECO:0000256" key="7">
    <source>
        <dbReference type="ARBA" id="ARBA00022448"/>
    </source>
</evidence>
<evidence type="ECO:0000256" key="27">
    <source>
        <dbReference type="SAM" id="Phobius"/>
    </source>
</evidence>
<evidence type="ECO:0000256" key="26">
    <source>
        <dbReference type="RuleBase" id="RU000679"/>
    </source>
</evidence>
<dbReference type="Proteomes" id="UP000075882">
    <property type="component" value="Unassembled WGS sequence"/>
</dbReference>
<dbReference type="GO" id="GO:0005272">
    <property type="term" value="F:sodium channel activity"/>
    <property type="evidence" value="ECO:0007669"/>
    <property type="project" value="UniProtKB-KW"/>
</dbReference>
<dbReference type="AlphaFoldDB" id="A0A8W7PQG1"/>
<evidence type="ECO:0000256" key="14">
    <source>
        <dbReference type="ARBA" id="ARBA00022968"/>
    </source>
</evidence>
<dbReference type="GO" id="GO:0046872">
    <property type="term" value="F:metal ion binding"/>
    <property type="evidence" value="ECO:0007669"/>
    <property type="project" value="UniProtKB-KW"/>
</dbReference>
<dbReference type="EnsemblMetazoa" id="ACOM035967-RA">
    <property type="protein sequence ID" value="ACOM035967-PA.1"/>
    <property type="gene ID" value="ACOM035967"/>
</dbReference>
<dbReference type="SMART" id="SM00458">
    <property type="entry name" value="RICIN"/>
    <property type="match status" value="1"/>
</dbReference>
<dbReference type="VEuPathDB" id="VectorBase:ACON2_041227"/>
<keyword evidence="12" id="KW-0479">Metal-binding</keyword>
<keyword evidence="9" id="KW-0328">Glycosyltransferase</keyword>
<keyword evidence="22" id="KW-0464">Manganese</keyword>
<accession>A0A8W7PQG1</accession>
<dbReference type="Pfam" id="PF00858">
    <property type="entry name" value="ASC"/>
    <property type="match status" value="1"/>
</dbReference>
<comment type="similarity">
    <text evidence="5">Belongs to the glycosyltransferase 2 family. GalNAc-T subfamily.</text>
</comment>
<evidence type="ECO:0000256" key="9">
    <source>
        <dbReference type="ARBA" id="ARBA00022676"/>
    </source>
</evidence>
<dbReference type="GO" id="GO:0004653">
    <property type="term" value="F:polypeptide N-acetylgalactosaminyltransferase activity"/>
    <property type="evidence" value="ECO:0007669"/>
    <property type="project" value="TreeGrafter"/>
</dbReference>
<keyword evidence="14" id="KW-0735">Signal-anchor</keyword>
<dbReference type="InterPro" id="IPR001873">
    <property type="entry name" value="ENaC"/>
</dbReference>
<evidence type="ECO:0000256" key="21">
    <source>
        <dbReference type="ARBA" id="ARBA00023201"/>
    </source>
</evidence>
<evidence type="ECO:0000259" key="28">
    <source>
        <dbReference type="SMART" id="SM00458"/>
    </source>
</evidence>
<keyword evidence="8 26" id="KW-0894">Sodium channel</keyword>
<dbReference type="SUPFAM" id="SSF50370">
    <property type="entry name" value="Ricin B-like lectins"/>
    <property type="match status" value="1"/>
</dbReference>
<comment type="pathway">
    <text evidence="4">Protein modification; protein glycosylation.</text>
</comment>
<keyword evidence="20" id="KW-1015">Disulfide bond</keyword>
<dbReference type="GO" id="GO:0006493">
    <property type="term" value="P:protein O-linked glycosylation"/>
    <property type="evidence" value="ECO:0007669"/>
    <property type="project" value="TreeGrafter"/>
</dbReference>
<evidence type="ECO:0000256" key="17">
    <source>
        <dbReference type="ARBA" id="ARBA00023053"/>
    </source>
</evidence>
<evidence type="ECO:0000256" key="23">
    <source>
        <dbReference type="ARBA" id="ARBA00023303"/>
    </source>
</evidence>
<evidence type="ECO:0000256" key="2">
    <source>
        <dbReference type="ARBA" id="ARBA00004141"/>
    </source>
</evidence>
<dbReference type="GO" id="GO:0000139">
    <property type="term" value="C:Golgi membrane"/>
    <property type="evidence" value="ECO:0007669"/>
    <property type="project" value="UniProtKB-SubCell"/>
</dbReference>
<evidence type="ECO:0000256" key="11">
    <source>
        <dbReference type="ARBA" id="ARBA00022692"/>
    </source>
</evidence>
<keyword evidence="17" id="KW-0915">Sodium</keyword>
<evidence type="ECO:0000256" key="3">
    <source>
        <dbReference type="ARBA" id="ARBA00004323"/>
    </source>
</evidence>
<protein>
    <recommendedName>
        <fullName evidence="25">Protein-UDP acetylgalactosaminyltransferase 7</fullName>
    </recommendedName>
    <alternativeName>
        <fullName evidence="24">UDP-GalNAc:polypeptide N-acetylgalactosaminyltransferase 7</fullName>
    </alternativeName>
</protein>
<feature type="transmembrane region" description="Helical" evidence="27">
    <location>
        <begin position="192"/>
        <end position="208"/>
    </location>
</feature>
<dbReference type="InterPro" id="IPR029044">
    <property type="entry name" value="Nucleotide-diphossugar_trans"/>
</dbReference>
<dbReference type="GO" id="GO:0030246">
    <property type="term" value="F:carbohydrate binding"/>
    <property type="evidence" value="ECO:0007669"/>
    <property type="project" value="UniProtKB-KW"/>
</dbReference>
<proteinExistence type="inferred from homology"/>
<dbReference type="InterPro" id="IPR035992">
    <property type="entry name" value="Ricin_B-like_lectins"/>
</dbReference>
<dbReference type="CDD" id="cd23437">
    <property type="entry name" value="beta-trefoil_Ricin_GALNT7"/>
    <property type="match status" value="1"/>
</dbReference>
<dbReference type="PROSITE" id="PS50231">
    <property type="entry name" value="RICIN_B_LECTIN"/>
    <property type="match status" value="1"/>
</dbReference>
<feature type="domain" description="Ricin B lectin" evidence="28">
    <location>
        <begin position="36"/>
        <end position="153"/>
    </location>
</feature>
<sequence>LALKERMQCKSFQWYMDNVAYDVLDKYPMLPANVKWGELQNVGKEKCVDALGRQPPAVIGLQQCHGQGHNQLIRLNGAGQLGVGERCIEAYNSEIKLAFCRLGTVDGPWQYDEQSGTLLHRTHKKCMGYQPQTRQLALMPCDINNAYQSWKFKEIQPHCFFAENEEEEGLVIVRLLSLPYERFVRNIVKTEMDLFIAFGGLIGLFYGWSLLTTIDFLITVCHLVIRFISSIFN</sequence>
<keyword evidence="21 26" id="KW-0739">Sodium transport</keyword>
<evidence type="ECO:0000256" key="12">
    <source>
        <dbReference type="ARBA" id="ARBA00022723"/>
    </source>
</evidence>